<protein>
    <recommendedName>
        <fullName evidence="1">Peptidase S26 domain-containing protein</fullName>
    </recommendedName>
</protein>
<dbReference type="EMBL" id="JSCE01000054">
    <property type="protein sequence ID" value="KHM52786.1"/>
    <property type="molecule type" value="Genomic_DNA"/>
</dbReference>
<proteinExistence type="predicted"/>
<evidence type="ECO:0000313" key="2">
    <source>
        <dbReference type="EMBL" id="KHM52786.1"/>
    </source>
</evidence>
<dbReference type="GO" id="GO:0006465">
    <property type="term" value="P:signal peptide processing"/>
    <property type="evidence" value="ECO:0007669"/>
    <property type="project" value="InterPro"/>
</dbReference>
<dbReference type="STRING" id="82374.NZ47_02825"/>
<gene>
    <name evidence="2" type="ORF">NZ47_02825</name>
</gene>
<organism evidence="2 3">
    <name type="scientific">Anaerovibrio lipolyticus</name>
    <dbReference type="NCBI Taxonomy" id="82374"/>
    <lineage>
        <taxon>Bacteria</taxon>
        <taxon>Bacillati</taxon>
        <taxon>Bacillota</taxon>
        <taxon>Negativicutes</taxon>
        <taxon>Selenomonadales</taxon>
        <taxon>Selenomonadaceae</taxon>
        <taxon>Anaerovibrio</taxon>
    </lineage>
</organism>
<keyword evidence="3" id="KW-1185">Reference proteome</keyword>
<dbReference type="GO" id="GO:0004252">
    <property type="term" value="F:serine-type endopeptidase activity"/>
    <property type="evidence" value="ECO:0007669"/>
    <property type="project" value="InterPro"/>
</dbReference>
<feature type="domain" description="Peptidase S26" evidence="1">
    <location>
        <begin position="6"/>
        <end position="158"/>
    </location>
</feature>
<evidence type="ECO:0000259" key="1">
    <source>
        <dbReference type="Pfam" id="PF10502"/>
    </source>
</evidence>
<dbReference type="Proteomes" id="UP000030993">
    <property type="component" value="Unassembled WGS sequence"/>
</dbReference>
<sequence>MRKISIFFIFLLLVAFLETTQIMFINISSSIPTGLYVRDFGGEIRNGDLVVYRPNELTITIGLENGYFKSGKQLFIKKAELVDGGTYSIDANTRDFIVSGNFIGKCFEYDFAGHEMPFAPGIHEIGKDEFLPVGIAERSFDGRYTGAVSKENIICKAVPLLLFDIP</sequence>
<dbReference type="SUPFAM" id="SSF51306">
    <property type="entry name" value="LexA/Signal peptidase"/>
    <property type="match status" value="1"/>
</dbReference>
<evidence type="ECO:0000313" key="3">
    <source>
        <dbReference type="Proteomes" id="UP000030993"/>
    </source>
</evidence>
<comment type="caution">
    <text evidence="2">The sequence shown here is derived from an EMBL/GenBank/DDBJ whole genome shotgun (WGS) entry which is preliminary data.</text>
</comment>
<reference evidence="2 3" key="1">
    <citation type="journal article" date="2013" name="PLoS ONE">
        <title>Identification and characterization of three novel lipases belonging to families II and V from Anaerovibrio lipolyticus 5ST.</title>
        <authorList>
            <person name="Prive F."/>
            <person name="Kaderbhai N.N."/>
            <person name="Girdwood S."/>
            <person name="Worgan H.J."/>
            <person name="Pinloche E."/>
            <person name="Scollan N.D."/>
            <person name="Huws S.A."/>
            <person name="Newbold C.J."/>
        </authorList>
    </citation>
    <scope>NUCLEOTIDE SEQUENCE [LARGE SCALE GENOMIC DNA]</scope>
    <source>
        <strain evidence="2 3">5S</strain>
    </source>
</reference>
<dbReference type="InterPro" id="IPR019533">
    <property type="entry name" value="Peptidase_S26"/>
</dbReference>
<dbReference type="AlphaFoldDB" id="A0A0B2K206"/>
<dbReference type="Pfam" id="PF10502">
    <property type="entry name" value="Peptidase_S26"/>
    <property type="match status" value="1"/>
</dbReference>
<accession>A0A0B2K206</accession>
<dbReference type="RefSeq" id="WP_039206190.1">
    <property type="nucleotide sequence ID" value="NZ_JSCE01000054.1"/>
</dbReference>
<dbReference type="InterPro" id="IPR036286">
    <property type="entry name" value="LexA/Signal_pep-like_sf"/>
</dbReference>
<name>A0A0B2K206_9FIRM</name>